<feature type="transmembrane region" description="Helical" evidence="14">
    <location>
        <begin position="122"/>
        <end position="146"/>
    </location>
</feature>
<dbReference type="AlphaFoldDB" id="B3ERA9"/>
<feature type="transmembrane region" description="Helical" evidence="14">
    <location>
        <begin position="73"/>
        <end position="92"/>
    </location>
</feature>
<evidence type="ECO:0000313" key="16">
    <source>
        <dbReference type="Proteomes" id="UP000001227"/>
    </source>
</evidence>
<keyword evidence="9" id="KW-0406">Ion transport</keyword>
<evidence type="ECO:0008006" key="17">
    <source>
        <dbReference type="Google" id="ProtNLM"/>
    </source>
</evidence>
<keyword evidence="3" id="KW-0813">Transport</keyword>
<reference evidence="15 16" key="1">
    <citation type="journal article" date="2010" name="J. Bacteriol.">
        <title>The genome of the amoeba symbiont 'Candidatus Amoebophilus asiaticus' reveals common mechanisms for host cell interaction among amoeba-associated bacteria.</title>
        <authorList>
            <person name="Schmitz-Esser S."/>
            <person name="Tischler P."/>
            <person name="Arnold R."/>
            <person name="Montanaro J."/>
            <person name="Wagner M."/>
            <person name="Rattei T."/>
            <person name="Horn M."/>
        </authorList>
    </citation>
    <scope>NUCLEOTIDE SEQUENCE [LARGE SCALE GENOMIC DNA]</scope>
    <source>
        <strain evidence="15 16">5a2</strain>
    </source>
</reference>
<evidence type="ECO:0000313" key="15">
    <source>
        <dbReference type="EMBL" id="ACE05761.1"/>
    </source>
</evidence>
<evidence type="ECO:0000256" key="7">
    <source>
        <dbReference type="ARBA" id="ARBA00022989"/>
    </source>
</evidence>
<dbReference type="Pfam" id="PF00474">
    <property type="entry name" value="SSF"/>
    <property type="match status" value="1"/>
</dbReference>
<dbReference type="InterPro" id="IPR001734">
    <property type="entry name" value="Na/solute_symporter"/>
</dbReference>
<keyword evidence="10 14" id="KW-0472">Membrane</keyword>
<evidence type="ECO:0000256" key="10">
    <source>
        <dbReference type="ARBA" id="ARBA00023136"/>
    </source>
</evidence>
<dbReference type="EMBL" id="CP001102">
    <property type="protein sequence ID" value="ACE05761.1"/>
    <property type="molecule type" value="Genomic_DNA"/>
</dbReference>
<evidence type="ECO:0000256" key="4">
    <source>
        <dbReference type="ARBA" id="ARBA00022475"/>
    </source>
</evidence>
<feature type="transmembrane region" description="Helical" evidence="14">
    <location>
        <begin position="370"/>
        <end position="389"/>
    </location>
</feature>
<dbReference type="KEGG" id="aas:Aasi_0327"/>
<gene>
    <name evidence="15" type="ordered locus">Aasi_0327</name>
</gene>
<keyword evidence="8" id="KW-0915">Sodium</keyword>
<dbReference type="Gene3D" id="1.20.1730.10">
    <property type="entry name" value="Sodium/glucose cotransporter"/>
    <property type="match status" value="1"/>
</dbReference>
<keyword evidence="16" id="KW-1185">Reference proteome</keyword>
<dbReference type="HOGENOM" id="CLU_018808_15_3_10"/>
<dbReference type="GO" id="GO:0006814">
    <property type="term" value="P:sodium ion transport"/>
    <property type="evidence" value="ECO:0007669"/>
    <property type="project" value="UniProtKB-KW"/>
</dbReference>
<evidence type="ECO:0000256" key="8">
    <source>
        <dbReference type="ARBA" id="ARBA00023053"/>
    </source>
</evidence>
<evidence type="ECO:0000256" key="9">
    <source>
        <dbReference type="ARBA" id="ARBA00023065"/>
    </source>
</evidence>
<accession>B3ERA9</accession>
<sequence length="489" mass="54985">MNYFNTDAFIVYTFLVATLLIGCFAGRNIKDIKDYTLANRSYGTGILTITMLATYITGSQVIGYVGYVFERSILPFIATFFCGVVVCFLFIARYITPRIRYFEGCLTLAEVMGKLYGNKVRVWVGILGVCYCLIMVTLQIIWMSYIGELINIPKQLSILSGASFLLLYSARGGIRSVAITDVIQFIAISIIIAITINILIDQLNIKNVNISEVFLHIPENNLKFWQHPGLKDYFISCLQGLFPAFPLSFPFMQRMLMAKNKRQLANSQYLSIFYLGLFYMLLTWIRLMAICLKNLGDANMAQQSSKAFIYLIKSYFPVGLKGIVIIGLLAAVMSTADSFLQSAGVLMGYDVIQLLYKKNQQINILKISQYATFFLGIVALFIAISQQVLPRVQYGNIHWGKGINIVRDFVGVVFTIPLIAGIMGLKTDSNSFFISMLATFVTFLIGKLFLPDLWFMPVVIGVNAATFFGAHYIQNKRFVTVKRDTITLA</sequence>
<dbReference type="GO" id="GO:0015293">
    <property type="term" value="F:symporter activity"/>
    <property type="evidence" value="ECO:0007669"/>
    <property type="project" value="UniProtKB-KW"/>
</dbReference>
<dbReference type="InterPro" id="IPR050277">
    <property type="entry name" value="Sodium:Solute_Symporter"/>
</dbReference>
<evidence type="ECO:0000256" key="12">
    <source>
        <dbReference type="ARBA" id="ARBA00033708"/>
    </source>
</evidence>
<comment type="similarity">
    <text evidence="2 13">Belongs to the sodium:solute symporter (SSF) (TC 2.A.21) family.</text>
</comment>
<organism evidence="15 16">
    <name type="scientific">Amoebophilus asiaticus (strain 5a2)</name>
    <dbReference type="NCBI Taxonomy" id="452471"/>
    <lineage>
        <taxon>Bacteria</taxon>
        <taxon>Pseudomonadati</taxon>
        <taxon>Bacteroidota</taxon>
        <taxon>Cytophagia</taxon>
        <taxon>Cytophagales</taxon>
        <taxon>Amoebophilaceae</taxon>
        <taxon>Candidatus Amoebophilus</taxon>
    </lineage>
</organism>
<dbReference type="GO" id="GO:0005886">
    <property type="term" value="C:plasma membrane"/>
    <property type="evidence" value="ECO:0007669"/>
    <property type="project" value="UniProtKB-SubCell"/>
</dbReference>
<dbReference type="InterPro" id="IPR038377">
    <property type="entry name" value="Na/Glc_symporter_sf"/>
</dbReference>
<dbReference type="Proteomes" id="UP000001227">
    <property type="component" value="Chromosome"/>
</dbReference>
<feature type="transmembrane region" description="Helical" evidence="14">
    <location>
        <begin position="182"/>
        <end position="200"/>
    </location>
</feature>
<dbReference type="CDD" id="cd10322">
    <property type="entry name" value="SLC5sbd"/>
    <property type="match status" value="1"/>
</dbReference>
<evidence type="ECO:0000256" key="3">
    <source>
        <dbReference type="ARBA" id="ARBA00022448"/>
    </source>
</evidence>
<evidence type="ECO:0000256" key="14">
    <source>
        <dbReference type="SAM" id="Phobius"/>
    </source>
</evidence>
<keyword evidence="4" id="KW-1003">Cell membrane</keyword>
<feature type="transmembrane region" description="Helical" evidence="14">
    <location>
        <begin position="432"/>
        <end position="449"/>
    </location>
</feature>
<name>B3ERA9_AMOA5</name>
<dbReference type="PANTHER" id="PTHR48086:SF3">
    <property type="entry name" value="SODIUM_PROLINE SYMPORTER"/>
    <property type="match status" value="1"/>
</dbReference>
<evidence type="ECO:0000256" key="1">
    <source>
        <dbReference type="ARBA" id="ARBA00004651"/>
    </source>
</evidence>
<dbReference type="PANTHER" id="PTHR48086">
    <property type="entry name" value="SODIUM/PROLINE SYMPORTER-RELATED"/>
    <property type="match status" value="1"/>
</dbReference>
<feature type="transmembrane region" description="Helical" evidence="14">
    <location>
        <begin position="46"/>
        <end position="67"/>
    </location>
</feature>
<feature type="transmembrane region" description="Helical" evidence="14">
    <location>
        <begin position="272"/>
        <end position="290"/>
    </location>
</feature>
<evidence type="ECO:0000256" key="6">
    <source>
        <dbReference type="ARBA" id="ARBA00022847"/>
    </source>
</evidence>
<dbReference type="eggNOG" id="COG0591">
    <property type="taxonomic scope" value="Bacteria"/>
</dbReference>
<evidence type="ECO:0000256" key="13">
    <source>
        <dbReference type="RuleBase" id="RU362091"/>
    </source>
</evidence>
<keyword evidence="6" id="KW-0769">Symport</keyword>
<keyword evidence="7 14" id="KW-1133">Transmembrane helix</keyword>
<proteinExistence type="inferred from homology"/>
<feature type="transmembrane region" description="Helical" evidence="14">
    <location>
        <begin position="6"/>
        <end position="25"/>
    </location>
</feature>
<keyword evidence="5 14" id="KW-0812">Transmembrane</keyword>
<dbReference type="OrthoDB" id="9814523at2"/>
<dbReference type="PROSITE" id="PS50283">
    <property type="entry name" value="NA_SOLUT_SYMP_3"/>
    <property type="match status" value="1"/>
</dbReference>
<evidence type="ECO:0000256" key="2">
    <source>
        <dbReference type="ARBA" id="ARBA00006434"/>
    </source>
</evidence>
<feature type="transmembrane region" description="Helical" evidence="14">
    <location>
        <begin position="455"/>
        <end position="473"/>
    </location>
</feature>
<evidence type="ECO:0000256" key="5">
    <source>
        <dbReference type="ARBA" id="ARBA00022692"/>
    </source>
</evidence>
<protein>
    <recommendedName>
        <fullName evidence="17">Na+/solute symporter</fullName>
    </recommendedName>
</protein>
<feature type="transmembrane region" description="Helical" evidence="14">
    <location>
        <begin position="409"/>
        <end position="425"/>
    </location>
</feature>
<comment type="catalytic activity">
    <reaction evidence="12">
        <text>L-proline(in) + Na(+)(in) = L-proline(out) + Na(+)(out)</text>
        <dbReference type="Rhea" id="RHEA:28967"/>
        <dbReference type="ChEBI" id="CHEBI:29101"/>
        <dbReference type="ChEBI" id="CHEBI:60039"/>
    </reaction>
</comment>
<dbReference type="RefSeq" id="WP_012472524.1">
    <property type="nucleotide sequence ID" value="NC_010830.1"/>
</dbReference>
<comment type="subcellular location">
    <subcellularLocation>
        <location evidence="1">Cell membrane</location>
        <topology evidence="1">Multi-pass membrane protein</topology>
    </subcellularLocation>
</comment>
<evidence type="ECO:0000256" key="11">
    <source>
        <dbReference type="ARBA" id="ARBA00023201"/>
    </source>
</evidence>
<keyword evidence="11" id="KW-0739">Sodium transport</keyword>